<name>A0A2H1KHQ6_BRELN</name>
<reference evidence="2" key="1">
    <citation type="submission" date="2017-03" db="EMBL/GenBank/DDBJ databases">
        <authorList>
            <person name="Monnet C."/>
        </authorList>
    </citation>
    <scope>NUCLEOTIDE SEQUENCE [LARGE SCALE GENOMIC DNA]</scope>
    <source>
        <strain evidence="2">Mu101</strain>
    </source>
</reference>
<dbReference type="AlphaFoldDB" id="A0A2H1KHQ6"/>
<organism evidence="1 2">
    <name type="scientific">Brevibacterium linens</name>
    <dbReference type="NCBI Taxonomy" id="1703"/>
    <lineage>
        <taxon>Bacteria</taxon>
        <taxon>Bacillati</taxon>
        <taxon>Actinomycetota</taxon>
        <taxon>Actinomycetes</taxon>
        <taxon>Micrococcales</taxon>
        <taxon>Brevibacteriaceae</taxon>
        <taxon>Brevibacterium</taxon>
    </lineage>
</organism>
<evidence type="ECO:0000313" key="1">
    <source>
        <dbReference type="EMBL" id="SMX99088.1"/>
    </source>
</evidence>
<sequence>MDPMTAIEVEGLEKLAALREHHAEEREARAAVYHGGGSSAYIETLVIAEQYRNEARELRARATQLRRQSA</sequence>
<dbReference type="Proteomes" id="UP000234498">
    <property type="component" value="Unassembled WGS sequence"/>
</dbReference>
<protein>
    <submittedName>
        <fullName evidence="1">Uncharacterized protein</fullName>
    </submittedName>
</protein>
<evidence type="ECO:0000313" key="2">
    <source>
        <dbReference type="Proteomes" id="UP000234498"/>
    </source>
</evidence>
<proteinExistence type="predicted"/>
<gene>
    <name evidence="1" type="ORF">BLIN101_03350</name>
</gene>
<accession>A0A2H1KHQ6</accession>
<dbReference type="EMBL" id="FXZA01000038">
    <property type="protein sequence ID" value="SMX99088.1"/>
    <property type="molecule type" value="Genomic_DNA"/>
</dbReference>